<reference evidence="5 6" key="1">
    <citation type="submission" date="2018-08" db="EMBL/GenBank/DDBJ databases">
        <title>Acidipila sp. 4G-K13, an acidobacterium isolated from forest soil.</title>
        <authorList>
            <person name="Gao Z.-H."/>
            <person name="Qiu L.-H."/>
        </authorList>
    </citation>
    <scope>NUCLEOTIDE SEQUENCE [LARGE SCALE GENOMIC DNA]</scope>
    <source>
        <strain evidence="5 6">4G-K13</strain>
    </source>
</reference>
<name>A0A372IRK7_9BACT</name>
<dbReference type="FunFam" id="2.40.50.140:FF:000006">
    <property type="entry name" value="Cold shock protein CspC"/>
    <property type="match status" value="1"/>
</dbReference>
<keyword evidence="6" id="KW-1185">Reference proteome</keyword>
<dbReference type="AlphaFoldDB" id="A0A372IRK7"/>
<dbReference type="PROSITE" id="PS51857">
    <property type="entry name" value="CSD_2"/>
    <property type="match status" value="1"/>
</dbReference>
<keyword evidence="2" id="KW-0963">Cytoplasm</keyword>
<protein>
    <submittedName>
        <fullName evidence="5">Cold-shock protein</fullName>
    </submittedName>
</protein>
<dbReference type="InterPro" id="IPR012156">
    <property type="entry name" value="Cold_shock_CspA"/>
</dbReference>
<dbReference type="InterPro" id="IPR019844">
    <property type="entry name" value="CSD_CS"/>
</dbReference>
<accession>A0A372IRK7</accession>
<dbReference type="SMART" id="SM00357">
    <property type="entry name" value="CSP"/>
    <property type="match status" value="1"/>
</dbReference>
<dbReference type="Proteomes" id="UP000264702">
    <property type="component" value="Unassembled WGS sequence"/>
</dbReference>
<dbReference type="Pfam" id="PF00313">
    <property type="entry name" value="CSD"/>
    <property type="match status" value="1"/>
</dbReference>
<evidence type="ECO:0000256" key="1">
    <source>
        <dbReference type="ARBA" id="ARBA00004496"/>
    </source>
</evidence>
<dbReference type="InterPro" id="IPR011129">
    <property type="entry name" value="CSD"/>
</dbReference>
<dbReference type="PRINTS" id="PR00050">
    <property type="entry name" value="COLDSHOCK"/>
</dbReference>
<evidence type="ECO:0000256" key="3">
    <source>
        <dbReference type="RuleBase" id="RU000408"/>
    </source>
</evidence>
<evidence type="ECO:0000256" key="2">
    <source>
        <dbReference type="ARBA" id="ARBA00022490"/>
    </source>
</evidence>
<dbReference type="GO" id="GO:0003676">
    <property type="term" value="F:nucleic acid binding"/>
    <property type="evidence" value="ECO:0007669"/>
    <property type="project" value="InterPro"/>
</dbReference>
<dbReference type="InterPro" id="IPR002059">
    <property type="entry name" value="CSP_DNA-bd"/>
</dbReference>
<dbReference type="EMBL" id="QVQT01000002">
    <property type="protein sequence ID" value="RFU17545.1"/>
    <property type="molecule type" value="Genomic_DNA"/>
</dbReference>
<feature type="domain" description="CSD" evidence="4">
    <location>
        <begin position="1"/>
        <end position="66"/>
    </location>
</feature>
<dbReference type="RefSeq" id="WP_117298295.1">
    <property type="nucleotide sequence ID" value="NZ_QVQT02000002.1"/>
</dbReference>
<comment type="caution">
    <text evidence="5">The sequence shown here is derived from an EMBL/GenBank/DDBJ whole genome shotgun (WGS) entry which is preliminary data.</text>
</comment>
<evidence type="ECO:0000313" key="6">
    <source>
        <dbReference type="Proteomes" id="UP000264702"/>
    </source>
</evidence>
<dbReference type="CDD" id="cd04458">
    <property type="entry name" value="CSP_CDS"/>
    <property type="match status" value="1"/>
</dbReference>
<dbReference type="GO" id="GO:0005829">
    <property type="term" value="C:cytosol"/>
    <property type="evidence" value="ECO:0007669"/>
    <property type="project" value="UniProtKB-ARBA"/>
</dbReference>
<dbReference type="PANTHER" id="PTHR11544">
    <property type="entry name" value="COLD SHOCK DOMAIN CONTAINING PROTEINS"/>
    <property type="match status" value="1"/>
</dbReference>
<proteinExistence type="predicted"/>
<dbReference type="PROSITE" id="PS00352">
    <property type="entry name" value="CSD_1"/>
    <property type="match status" value="1"/>
</dbReference>
<evidence type="ECO:0000259" key="4">
    <source>
        <dbReference type="PROSITE" id="PS51857"/>
    </source>
</evidence>
<dbReference type="OrthoDB" id="9797626at2"/>
<dbReference type="PIRSF" id="PIRSF002599">
    <property type="entry name" value="Cold_shock_A"/>
    <property type="match status" value="1"/>
</dbReference>
<sequence length="67" mass="7547">MEQGTVKWFNDAKGFGFITRESNNEDVFVHFSAINTNGFRSLQEGQRVQFNVVRGPKGNQAENVQAV</sequence>
<gene>
    <name evidence="5" type="ORF">D0Y96_05250</name>
</gene>
<dbReference type="SUPFAM" id="SSF50249">
    <property type="entry name" value="Nucleic acid-binding proteins"/>
    <property type="match status" value="1"/>
</dbReference>
<dbReference type="InterPro" id="IPR050181">
    <property type="entry name" value="Cold_shock_domain"/>
</dbReference>
<dbReference type="InterPro" id="IPR012340">
    <property type="entry name" value="NA-bd_OB-fold"/>
</dbReference>
<dbReference type="Gene3D" id="2.40.50.140">
    <property type="entry name" value="Nucleic acid-binding proteins"/>
    <property type="match status" value="1"/>
</dbReference>
<evidence type="ECO:0000313" key="5">
    <source>
        <dbReference type="EMBL" id="RFU17545.1"/>
    </source>
</evidence>
<comment type="subcellular location">
    <subcellularLocation>
        <location evidence="1 3">Cytoplasm</location>
    </subcellularLocation>
</comment>
<organism evidence="5 6">
    <name type="scientific">Paracidobacterium acidisoli</name>
    <dbReference type="NCBI Taxonomy" id="2303751"/>
    <lineage>
        <taxon>Bacteria</taxon>
        <taxon>Pseudomonadati</taxon>
        <taxon>Acidobacteriota</taxon>
        <taxon>Terriglobia</taxon>
        <taxon>Terriglobales</taxon>
        <taxon>Acidobacteriaceae</taxon>
        <taxon>Paracidobacterium</taxon>
    </lineage>
</organism>